<dbReference type="PANTHER" id="PTHR12385:SF4">
    <property type="entry name" value="PROTEIN PNS1"/>
    <property type="match status" value="1"/>
</dbReference>
<dbReference type="InterPro" id="IPR007603">
    <property type="entry name" value="Choline_transptr-like"/>
</dbReference>
<dbReference type="STRING" id="37360.A0A0G4IN98"/>
<dbReference type="OMA" id="RSTWEQF"/>
<evidence type="ECO:0000256" key="2">
    <source>
        <dbReference type="ARBA" id="ARBA00007168"/>
    </source>
</evidence>
<dbReference type="GO" id="GO:0005886">
    <property type="term" value="C:plasma membrane"/>
    <property type="evidence" value="ECO:0007669"/>
    <property type="project" value="UniProtKB-SubCell"/>
</dbReference>
<feature type="transmembrane region" description="Helical" evidence="6">
    <location>
        <begin position="50"/>
        <end position="73"/>
    </location>
</feature>
<gene>
    <name evidence="8" type="ORF">PBRA_005392</name>
</gene>
<name>A0A0G4IN98_PLABS</name>
<keyword evidence="4 6" id="KW-1133">Transmembrane helix</keyword>
<reference evidence="8 9" key="1">
    <citation type="submission" date="2015-02" db="EMBL/GenBank/DDBJ databases">
        <authorList>
            <person name="Chooi Y.-H."/>
        </authorList>
    </citation>
    <scope>NUCLEOTIDE SEQUENCE [LARGE SCALE GENOMIC DNA]</scope>
    <source>
        <strain evidence="8">E3</strain>
    </source>
</reference>
<dbReference type="AlphaFoldDB" id="A0A0G4IN98"/>
<feature type="region of interest" description="Disordered" evidence="7">
    <location>
        <begin position="1"/>
        <end position="26"/>
    </location>
</feature>
<feature type="transmembrane region" description="Helical" evidence="6">
    <location>
        <begin position="93"/>
        <end position="113"/>
    </location>
</feature>
<dbReference type="PANTHER" id="PTHR12385">
    <property type="entry name" value="CHOLINE TRANSPORTER-LIKE (SLC FAMILY 44)"/>
    <property type="match status" value="1"/>
</dbReference>
<keyword evidence="5 6" id="KW-0472">Membrane</keyword>
<dbReference type="Pfam" id="PF04515">
    <property type="entry name" value="Choline_transpo"/>
    <property type="match status" value="1"/>
</dbReference>
<evidence type="ECO:0000256" key="4">
    <source>
        <dbReference type="ARBA" id="ARBA00022989"/>
    </source>
</evidence>
<evidence type="ECO:0000256" key="1">
    <source>
        <dbReference type="ARBA" id="ARBA00004141"/>
    </source>
</evidence>
<keyword evidence="3 6" id="KW-0812">Transmembrane</keyword>
<feature type="transmembrane region" description="Helical" evidence="6">
    <location>
        <begin position="230"/>
        <end position="263"/>
    </location>
</feature>
<comment type="subcellular location">
    <subcellularLocation>
        <location evidence="6">Cell membrane</location>
        <topology evidence="6">Multi-pass membrane protein</topology>
    </subcellularLocation>
    <subcellularLocation>
        <location evidence="1">Membrane</location>
        <topology evidence="1">Multi-pass membrane protein</topology>
    </subcellularLocation>
</comment>
<sequence length="492" mass="53151">MERPAAASSQDDWEDPRHSPEQDTLLASGKQVPARVALTNPYGPYRDLPFLLLFISHLVIVLSLAATQGPSFLRAHLTGAEVISPMSRDQLGALTGIVVLCAVLTASVAIATLRRWADRIVPLALYSAIAVECVVMALAFATGQILLGILLAIFIAFTIVYAILVRKRIRLAAVMLEMSADIVNAFTGPVYVAFAFMVLELFWVAAWGLMVLSVMTGDRGLRLQEQMGSLPVFLCLISLFWTVEVISNIVHVTAAGVTGSWWFFHSARIPTANALKRATTTSLGSICFGSLVVAVLSALRVILQPAKDSERSCAGVPIVHILPAGATSTNNPYLQEIMTCIVDFVESLAKMFNLYAFSRVAISGADFITSGKQTAELFRVKGLDVIINDDLTGMASRIPWRDDPLRPASDTSAALACCALLNVPESVAPPAVLIAGLVGFLIVSLVVNVLRGCVATMFVCYADDSAALRDSHPERFYKLHDAMRRLYPNVIV</sequence>
<comment type="function">
    <text evidence="6">Choline transporter.</text>
</comment>
<feature type="transmembrane region" description="Helical" evidence="6">
    <location>
        <begin position="145"/>
        <end position="165"/>
    </location>
</feature>
<evidence type="ECO:0000313" key="9">
    <source>
        <dbReference type="Proteomes" id="UP000039324"/>
    </source>
</evidence>
<dbReference type="Proteomes" id="UP000039324">
    <property type="component" value="Unassembled WGS sequence"/>
</dbReference>
<feature type="transmembrane region" description="Helical" evidence="6">
    <location>
        <begin position="120"/>
        <end position="139"/>
    </location>
</feature>
<accession>A0A0G4IN98</accession>
<evidence type="ECO:0000313" key="8">
    <source>
        <dbReference type="EMBL" id="CEO96788.1"/>
    </source>
</evidence>
<evidence type="ECO:0000256" key="6">
    <source>
        <dbReference type="RuleBase" id="RU368066"/>
    </source>
</evidence>
<keyword evidence="9" id="KW-1185">Reference proteome</keyword>
<comment type="similarity">
    <text evidence="2 6">Belongs to the CTL (choline transporter-like) family.</text>
</comment>
<feature type="transmembrane region" description="Helical" evidence="6">
    <location>
        <begin position="427"/>
        <end position="450"/>
    </location>
</feature>
<protein>
    <recommendedName>
        <fullName evidence="6">Choline transporter-like protein</fullName>
    </recommendedName>
</protein>
<evidence type="ECO:0000256" key="7">
    <source>
        <dbReference type="SAM" id="MobiDB-lite"/>
    </source>
</evidence>
<organism evidence="8 9">
    <name type="scientific">Plasmodiophora brassicae</name>
    <name type="common">Clubroot disease agent</name>
    <dbReference type="NCBI Taxonomy" id="37360"/>
    <lineage>
        <taxon>Eukaryota</taxon>
        <taxon>Sar</taxon>
        <taxon>Rhizaria</taxon>
        <taxon>Endomyxa</taxon>
        <taxon>Phytomyxea</taxon>
        <taxon>Plasmodiophorida</taxon>
        <taxon>Plasmodiophoridae</taxon>
        <taxon>Plasmodiophora</taxon>
    </lineage>
</organism>
<feature type="transmembrane region" description="Helical" evidence="6">
    <location>
        <begin position="283"/>
        <end position="303"/>
    </location>
</feature>
<dbReference type="GO" id="GO:0022857">
    <property type="term" value="F:transmembrane transporter activity"/>
    <property type="evidence" value="ECO:0007669"/>
    <property type="project" value="UniProtKB-UniRule"/>
</dbReference>
<proteinExistence type="inferred from homology"/>
<dbReference type="OrthoDB" id="44736at2759"/>
<evidence type="ECO:0000256" key="3">
    <source>
        <dbReference type="ARBA" id="ARBA00022692"/>
    </source>
</evidence>
<feature type="transmembrane region" description="Helical" evidence="6">
    <location>
        <begin position="186"/>
        <end position="210"/>
    </location>
</feature>
<dbReference type="EMBL" id="CDSF01000076">
    <property type="protein sequence ID" value="CEO96788.1"/>
    <property type="molecule type" value="Genomic_DNA"/>
</dbReference>
<evidence type="ECO:0000256" key="5">
    <source>
        <dbReference type="ARBA" id="ARBA00023136"/>
    </source>
</evidence>